<dbReference type="PATRIC" id="fig|1107311.5.peg.279"/>
<name>A0A0A2MX63_9FLAO</name>
<protein>
    <submittedName>
        <fullName evidence="2">GCN5 family acetyltransferase</fullName>
    </submittedName>
</protein>
<dbReference type="AlphaFoldDB" id="A0A0A2MX63"/>
<dbReference type="STRING" id="1107311.Q767_01395"/>
<sequence length="174" mass="19751">MKIRQENANDYAKVSELIEAAFRDLEYSDHREHFLVERLRKSDAFIPELSLVAEIDNEIVGHILLTKLLIINETESFESLALAPVSVKPEFQGRGIGSRLITESHVIAKKLGYKSVILLGHENYYPRFGYEPTRKYGITMPFDVPEENCMVVSLTENGLLGVSGEVKYPAVFFE</sequence>
<dbReference type="Proteomes" id="UP000030149">
    <property type="component" value="Unassembled WGS sequence"/>
</dbReference>
<keyword evidence="3" id="KW-1185">Reference proteome</keyword>
<dbReference type="Gene3D" id="3.40.630.30">
    <property type="match status" value="1"/>
</dbReference>
<organism evidence="2 3">
    <name type="scientific">Flavobacterium enshiense DK69</name>
    <dbReference type="NCBI Taxonomy" id="1107311"/>
    <lineage>
        <taxon>Bacteria</taxon>
        <taxon>Pseudomonadati</taxon>
        <taxon>Bacteroidota</taxon>
        <taxon>Flavobacteriia</taxon>
        <taxon>Flavobacteriales</taxon>
        <taxon>Flavobacteriaceae</taxon>
        <taxon>Flavobacterium</taxon>
    </lineage>
</organism>
<evidence type="ECO:0000313" key="2">
    <source>
        <dbReference type="EMBL" id="KGO97287.1"/>
    </source>
</evidence>
<dbReference type="Pfam" id="PF13527">
    <property type="entry name" value="Acetyltransf_9"/>
    <property type="match status" value="1"/>
</dbReference>
<evidence type="ECO:0000259" key="1">
    <source>
        <dbReference type="PROSITE" id="PS51186"/>
    </source>
</evidence>
<dbReference type="CDD" id="cd04301">
    <property type="entry name" value="NAT_SF"/>
    <property type="match status" value="1"/>
</dbReference>
<proteinExistence type="predicted"/>
<reference evidence="2 3" key="2">
    <citation type="journal article" date="2015" name="Stand. Genomic Sci.">
        <title>High quality draft genomic sequence of Flavobacterium enshiense DK69(T) and comparison among Flavobacterium genomes.</title>
        <authorList>
            <person name="Zeng Z."/>
            <person name="Chen C."/>
            <person name="Du H."/>
            <person name="Wang G."/>
            <person name="Li M."/>
        </authorList>
    </citation>
    <scope>NUCLEOTIDE SEQUENCE [LARGE SCALE GENOMIC DNA]</scope>
    <source>
        <strain evidence="2 3">DK69</strain>
    </source>
</reference>
<feature type="domain" description="N-acetyltransferase" evidence="1">
    <location>
        <begin position="1"/>
        <end position="145"/>
    </location>
</feature>
<dbReference type="SUPFAM" id="SSF55729">
    <property type="entry name" value="Acyl-CoA N-acyltransferases (Nat)"/>
    <property type="match status" value="1"/>
</dbReference>
<dbReference type="GO" id="GO:0016747">
    <property type="term" value="F:acyltransferase activity, transferring groups other than amino-acyl groups"/>
    <property type="evidence" value="ECO:0007669"/>
    <property type="project" value="InterPro"/>
</dbReference>
<dbReference type="OrthoDB" id="9797178at2"/>
<dbReference type="EMBL" id="JRLZ01000001">
    <property type="protein sequence ID" value="KGO97287.1"/>
    <property type="molecule type" value="Genomic_DNA"/>
</dbReference>
<dbReference type="InterPro" id="IPR016181">
    <property type="entry name" value="Acyl_CoA_acyltransferase"/>
</dbReference>
<dbReference type="eggNOG" id="COG3153">
    <property type="taxonomic scope" value="Bacteria"/>
</dbReference>
<gene>
    <name evidence="2" type="ORF">Q767_01395</name>
</gene>
<dbReference type="InterPro" id="IPR000182">
    <property type="entry name" value="GNAT_dom"/>
</dbReference>
<dbReference type="PANTHER" id="PTHR43617:SF2">
    <property type="entry name" value="UPF0039 PROTEIN SLL0451"/>
    <property type="match status" value="1"/>
</dbReference>
<comment type="caution">
    <text evidence="2">The sequence shown here is derived from an EMBL/GenBank/DDBJ whole genome shotgun (WGS) entry which is preliminary data.</text>
</comment>
<accession>A0A0A2MX63</accession>
<keyword evidence="2" id="KW-0808">Transferase</keyword>
<dbReference type="PANTHER" id="PTHR43617">
    <property type="entry name" value="L-AMINO ACID N-ACETYLTRANSFERASE"/>
    <property type="match status" value="1"/>
</dbReference>
<evidence type="ECO:0000313" key="3">
    <source>
        <dbReference type="Proteomes" id="UP000030149"/>
    </source>
</evidence>
<reference evidence="3" key="1">
    <citation type="submission" date="2013-09" db="EMBL/GenBank/DDBJ databases">
        <authorList>
            <person name="Zeng Z."/>
            <person name="Chen C."/>
        </authorList>
    </citation>
    <scope>NUCLEOTIDE SEQUENCE [LARGE SCALE GENOMIC DNA]</scope>
    <source>
        <strain evidence="3">DK69</strain>
    </source>
</reference>
<dbReference type="InterPro" id="IPR050276">
    <property type="entry name" value="MshD_Acetyltransferase"/>
</dbReference>
<dbReference type="PROSITE" id="PS51186">
    <property type="entry name" value="GNAT"/>
    <property type="match status" value="1"/>
</dbReference>